<dbReference type="EMBL" id="ML976670">
    <property type="protein sequence ID" value="KAF1975479.1"/>
    <property type="molecule type" value="Genomic_DNA"/>
</dbReference>
<reference evidence="1" key="1">
    <citation type="journal article" date="2020" name="Stud. Mycol.">
        <title>101 Dothideomycetes genomes: a test case for predicting lifestyles and emergence of pathogens.</title>
        <authorList>
            <person name="Haridas S."/>
            <person name="Albert R."/>
            <person name="Binder M."/>
            <person name="Bloem J."/>
            <person name="Labutti K."/>
            <person name="Salamov A."/>
            <person name="Andreopoulos B."/>
            <person name="Baker S."/>
            <person name="Barry K."/>
            <person name="Bills G."/>
            <person name="Bluhm B."/>
            <person name="Cannon C."/>
            <person name="Castanera R."/>
            <person name="Culley D."/>
            <person name="Daum C."/>
            <person name="Ezra D."/>
            <person name="Gonzalez J."/>
            <person name="Henrissat B."/>
            <person name="Kuo A."/>
            <person name="Liang C."/>
            <person name="Lipzen A."/>
            <person name="Lutzoni F."/>
            <person name="Magnuson J."/>
            <person name="Mondo S."/>
            <person name="Nolan M."/>
            <person name="Ohm R."/>
            <person name="Pangilinan J."/>
            <person name="Park H.-J."/>
            <person name="Ramirez L."/>
            <person name="Alfaro M."/>
            <person name="Sun H."/>
            <person name="Tritt A."/>
            <person name="Yoshinaga Y."/>
            <person name="Zwiers L.-H."/>
            <person name="Turgeon B."/>
            <person name="Goodwin S."/>
            <person name="Spatafora J."/>
            <person name="Crous P."/>
            <person name="Grigoriev I."/>
        </authorList>
    </citation>
    <scope>NUCLEOTIDE SEQUENCE</scope>
    <source>
        <strain evidence="1">CBS 107.79</strain>
    </source>
</reference>
<accession>A0A6A5VGE4</accession>
<name>A0A6A5VGE4_9PLEO</name>
<protein>
    <submittedName>
        <fullName evidence="1">Uncharacterized protein</fullName>
    </submittedName>
</protein>
<keyword evidence="2" id="KW-1185">Reference proteome</keyword>
<sequence>MARGTASGEATVIALRTPAMTRKIQDADLNRVVDYKILPRGFVYRHGATTGQYITNIHITASYACRKTCKLPRLFTLLSRKPKDRCRDGLEFLADELKTTPPSMSLKIDCSCSVIDAERFLDIFSDFYAKMKDNGCTNIEGHVKRRGFSTQMQYPFVHDYYELPMMKRREKYDIQQRVEHEQRRFKAQGFDENKFEADK</sequence>
<dbReference type="AlphaFoldDB" id="A0A6A5VGE4"/>
<evidence type="ECO:0000313" key="2">
    <source>
        <dbReference type="Proteomes" id="UP000800036"/>
    </source>
</evidence>
<dbReference type="Proteomes" id="UP000800036">
    <property type="component" value="Unassembled WGS sequence"/>
</dbReference>
<proteinExistence type="predicted"/>
<gene>
    <name evidence="1" type="ORF">BU23DRAFT_597656</name>
</gene>
<organism evidence="1 2">
    <name type="scientific">Bimuria novae-zelandiae CBS 107.79</name>
    <dbReference type="NCBI Taxonomy" id="1447943"/>
    <lineage>
        <taxon>Eukaryota</taxon>
        <taxon>Fungi</taxon>
        <taxon>Dikarya</taxon>
        <taxon>Ascomycota</taxon>
        <taxon>Pezizomycotina</taxon>
        <taxon>Dothideomycetes</taxon>
        <taxon>Pleosporomycetidae</taxon>
        <taxon>Pleosporales</taxon>
        <taxon>Massarineae</taxon>
        <taxon>Didymosphaeriaceae</taxon>
        <taxon>Bimuria</taxon>
    </lineage>
</organism>
<evidence type="ECO:0000313" key="1">
    <source>
        <dbReference type="EMBL" id="KAF1975479.1"/>
    </source>
</evidence>